<name>A0ABT4DHM4_9CLOT</name>
<reference evidence="9" key="1">
    <citation type="submission" date="2022-12" db="EMBL/GenBank/DDBJ databases">
        <title>Clostridium sp. nov., isolated from industrial wastewater.</title>
        <authorList>
            <person name="Jiayan W."/>
        </authorList>
    </citation>
    <scope>NUCLEOTIDE SEQUENCE</scope>
    <source>
        <strain evidence="9">ZC22-4</strain>
    </source>
</reference>
<dbReference type="InterPro" id="IPR001261">
    <property type="entry name" value="ArgE/DapE_CS"/>
</dbReference>
<accession>A0ABT4DHM4</accession>
<evidence type="ECO:0000256" key="7">
    <source>
        <dbReference type="ARBA" id="ARBA00022997"/>
    </source>
</evidence>
<comment type="caution">
    <text evidence="9">The sequence shown here is derived from an EMBL/GenBank/DDBJ whole genome shotgun (WGS) entry which is preliminary data.</text>
</comment>
<dbReference type="NCBIfam" id="TIGR01887">
    <property type="entry name" value="dipeptidaselike"/>
    <property type="match status" value="1"/>
</dbReference>
<dbReference type="Proteomes" id="UP001144612">
    <property type="component" value="Unassembled WGS sequence"/>
</dbReference>
<dbReference type="InterPro" id="IPR050072">
    <property type="entry name" value="Peptidase_M20A"/>
</dbReference>
<evidence type="ECO:0000256" key="2">
    <source>
        <dbReference type="ARBA" id="ARBA00006247"/>
    </source>
</evidence>
<dbReference type="InterPro" id="IPR036264">
    <property type="entry name" value="Bact_exopeptidase_dim_dom"/>
</dbReference>
<dbReference type="Pfam" id="PF01546">
    <property type="entry name" value="Peptidase_M20"/>
    <property type="match status" value="1"/>
</dbReference>
<dbReference type="Gene3D" id="3.40.630.10">
    <property type="entry name" value="Zn peptidases"/>
    <property type="match status" value="1"/>
</dbReference>
<keyword evidence="10" id="KW-1185">Reference proteome</keyword>
<evidence type="ECO:0000256" key="4">
    <source>
        <dbReference type="ARBA" id="ARBA00022723"/>
    </source>
</evidence>
<evidence type="ECO:0000313" key="9">
    <source>
        <dbReference type="EMBL" id="MCY6960514.1"/>
    </source>
</evidence>
<evidence type="ECO:0000256" key="3">
    <source>
        <dbReference type="ARBA" id="ARBA00022670"/>
    </source>
</evidence>
<dbReference type="PANTHER" id="PTHR43808">
    <property type="entry name" value="ACETYLORNITHINE DEACETYLASE"/>
    <property type="match status" value="1"/>
</dbReference>
<gene>
    <name evidence="9" type="primary">pepV</name>
    <name evidence="9" type="ORF">OW729_18110</name>
</gene>
<sequence length="462" mass="51232">MQLNEKIDGMRKELISSTQEIVKIKSVEGEAKGDMPFGEGPYNALKYALDLSEKLGFKSVNLDNYIGYAEYGEGEEYVGVLGHLDVVPEGDGWIYPPYGAEIHDGKMFGRGTMDDKGPIIAALYGLKAIKDLNLNLSKRVRIIFGTNEESGCGEIEHYFKTEKAPVSGFTPDAEYPIINGEKGITIFDFVKDLNLKGCNNKIKYIKGGNKANMVPDYCEAAVVTENVEKVLLYAHNFKEITGYDVTAEAKDDMVIIKSIGASAHGSTPELGKNAIMQLFGFIEQLGFEECDIINFIKFFNETVGLDTDGEAFGVGLRDEVSGNLSFNIGTIDANEESVRMTVNLRYPVTCTFEQMMKGINLTIKDSSIRVENMQHQKPLYFSEDHSTVKALVKVYEEQTGQKAELLSIGGGTYAKEMPNIVAFGPLFPGEPELIHQPNEYIEIEDLMKNAKIYSHAIYELAK</sequence>
<dbReference type="InterPro" id="IPR010964">
    <property type="entry name" value="M20A_pepV-rel"/>
</dbReference>
<dbReference type="NCBIfam" id="NF005591">
    <property type="entry name" value="PRK07318.1"/>
    <property type="match status" value="1"/>
</dbReference>
<evidence type="ECO:0000256" key="5">
    <source>
        <dbReference type="ARBA" id="ARBA00022801"/>
    </source>
</evidence>
<keyword evidence="8" id="KW-0482">Metalloprotease</keyword>
<evidence type="ECO:0000256" key="1">
    <source>
        <dbReference type="ARBA" id="ARBA00001947"/>
    </source>
</evidence>
<comment type="cofactor">
    <cofactor evidence="1">
        <name>Zn(2+)</name>
        <dbReference type="ChEBI" id="CHEBI:29105"/>
    </cofactor>
</comment>
<dbReference type="GO" id="GO:0016805">
    <property type="term" value="F:dipeptidase activity"/>
    <property type="evidence" value="ECO:0007669"/>
    <property type="project" value="UniProtKB-KW"/>
</dbReference>
<organism evidence="9 10">
    <name type="scientific">Clostridium brassicae</name>
    <dbReference type="NCBI Taxonomy" id="2999072"/>
    <lineage>
        <taxon>Bacteria</taxon>
        <taxon>Bacillati</taxon>
        <taxon>Bacillota</taxon>
        <taxon>Clostridia</taxon>
        <taxon>Eubacteriales</taxon>
        <taxon>Clostridiaceae</taxon>
        <taxon>Clostridium</taxon>
    </lineage>
</organism>
<dbReference type="RefSeq" id="WP_268062951.1">
    <property type="nucleotide sequence ID" value="NZ_JAPQFJ010000031.1"/>
</dbReference>
<dbReference type="PANTHER" id="PTHR43808:SF31">
    <property type="entry name" value="N-ACETYL-L-CITRULLINE DEACETYLASE"/>
    <property type="match status" value="1"/>
</dbReference>
<dbReference type="EC" id="3.4.13.-" evidence="9"/>
<dbReference type="CDD" id="cd03888">
    <property type="entry name" value="M20_PepV"/>
    <property type="match status" value="1"/>
</dbReference>
<protein>
    <submittedName>
        <fullName evidence="9">Dipeptidase PepV</fullName>
        <ecNumber evidence="9">3.4.13.-</ecNumber>
    </submittedName>
</protein>
<dbReference type="Gene3D" id="3.30.70.360">
    <property type="match status" value="2"/>
</dbReference>
<dbReference type="PROSITE" id="PS00758">
    <property type="entry name" value="ARGE_DAPE_CPG2_1"/>
    <property type="match status" value="1"/>
</dbReference>
<comment type="similarity">
    <text evidence="2">Belongs to the peptidase M20A family.</text>
</comment>
<evidence type="ECO:0000256" key="6">
    <source>
        <dbReference type="ARBA" id="ARBA00022833"/>
    </source>
</evidence>
<dbReference type="InterPro" id="IPR002933">
    <property type="entry name" value="Peptidase_M20"/>
</dbReference>
<dbReference type="SUPFAM" id="SSF53187">
    <property type="entry name" value="Zn-dependent exopeptidases"/>
    <property type="match status" value="1"/>
</dbReference>
<proteinExistence type="inferred from homology"/>
<evidence type="ECO:0000256" key="8">
    <source>
        <dbReference type="ARBA" id="ARBA00023049"/>
    </source>
</evidence>
<keyword evidence="3" id="KW-0645">Protease</keyword>
<evidence type="ECO:0000313" key="10">
    <source>
        <dbReference type="Proteomes" id="UP001144612"/>
    </source>
</evidence>
<dbReference type="SUPFAM" id="SSF55031">
    <property type="entry name" value="Bacterial exopeptidase dimerisation domain"/>
    <property type="match status" value="1"/>
</dbReference>
<keyword evidence="4" id="KW-0479">Metal-binding</keyword>
<keyword evidence="5 9" id="KW-0378">Hydrolase</keyword>
<keyword evidence="7 9" id="KW-0224">Dipeptidase</keyword>
<keyword evidence="6" id="KW-0862">Zinc</keyword>
<dbReference type="EMBL" id="JAPQFJ010000031">
    <property type="protein sequence ID" value="MCY6960514.1"/>
    <property type="molecule type" value="Genomic_DNA"/>
</dbReference>